<protein>
    <submittedName>
        <fullName evidence="1">YheC/YheD family protein</fullName>
    </submittedName>
</protein>
<dbReference type="Proteomes" id="UP001580407">
    <property type="component" value="Unassembled WGS sequence"/>
</dbReference>
<comment type="caution">
    <text evidence="1">The sequence shown here is derived from an EMBL/GenBank/DDBJ whole genome shotgun (WGS) entry which is preliminary data.</text>
</comment>
<evidence type="ECO:0000313" key="2">
    <source>
        <dbReference type="Proteomes" id="UP001580407"/>
    </source>
</evidence>
<name>A0ABV5BA89_9BACL</name>
<gene>
    <name evidence="1" type="ORF">ACE3NQ_16960</name>
</gene>
<organism evidence="1 2">
    <name type="scientific">Paenibacillus terreus</name>
    <dbReference type="NCBI Taxonomy" id="1387834"/>
    <lineage>
        <taxon>Bacteria</taxon>
        <taxon>Bacillati</taxon>
        <taxon>Bacillota</taxon>
        <taxon>Bacilli</taxon>
        <taxon>Bacillales</taxon>
        <taxon>Paenibacillaceae</taxon>
        <taxon>Paenibacillus</taxon>
    </lineage>
</organism>
<dbReference type="InterPro" id="IPR026838">
    <property type="entry name" value="YheC/D"/>
</dbReference>
<dbReference type="SUPFAM" id="SSF56059">
    <property type="entry name" value="Glutathione synthetase ATP-binding domain-like"/>
    <property type="match status" value="1"/>
</dbReference>
<evidence type="ECO:0000313" key="1">
    <source>
        <dbReference type="EMBL" id="MFB5682608.1"/>
    </source>
</evidence>
<dbReference type="RefSeq" id="WP_375526363.1">
    <property type="nucleotide sequence ID" value="NZ_JBHILM010000019.1"/>
</dbReference>
<reference evidence="1 2" key="1">
    <citation type="submission" date="2024-09" db="EMBL/GenBank/DDBJ databases">
        <authorList>
            <person name="Ruan L."/>
        </authorList>
    </citation>
    <scope>NUCLEOTIDE SEQUENCE [LARGE SCALE GENOMIC DNA]</scope>
    <source>
        <strain evidence="1 2">D33</strain>
    </source>
</reference>
<sequence>MGKDKLQPLRSKWYKTKMLLDNSSITTFIPDTQKFNKENLRSMISGYRMVYIKPERGTYGMGVIRAELEQQKYAYQMNEKRVTFSSFEAFYTALARLVGKRSYLIQKGIHLLKHNNRRFDIRVMVQLSPSQTWEATGVIGRLGHPKRIVTNYHNGGKPMDVHKLLESHASASRRDELIREMNELGLRIARHMKKKAPYLKQIGVDVGLDRSLKPWIIEVNVKPDPYIFNQLKDKTMYRKVIRYYRHAVKKAQ</sequence>
<keyword evidence="2" id="KW-1185">Reference proteome</keyword>
<dbReference type="Gene3D" id="3.30.470.20">
    <property type="entry name" value="ATP-grasp fold, B domain"/>
    <property type="match status" value="1"/>
</dbReference>
<dbReference type="Pfam" id="PF14398">
    <property type="entry name" value="ATPgrasp_YheCD"/>
    <property type="match status" value="1"/>
</dbReference>
<accession>A0ABV5BA89</accession>
<proteinExistence type="predicted"/>
<dbReference type="EMBL" id="JBHILM010000019">
    <property type="protein sequence ID" value="MFB5682608.1"/>
    <property type="molecule type" value="Genomic_DNA"/>
</dbReference>